<dbReference type="Gene3D" id="3.40.50.2300">
    <property type="match status" value="1"/>
</dbReference>
<sequence length="155" mass="17711">MKVVNNQLPSFHQSADILLVEDNAGDVRLTEEAFKDGQIANTLYVVNDGVRALDFLYQRGEYKDAPRPHVVLLDLSLPRMNGDEVLQKLRADPEFERLPVIVLTTSEAQHDFVRSIVPEADAYLEKPIDPDDFIDTVRTFESVWLSVGWAEERRE</sequence>
<proteinExistence type="predicted"/>
<dbReference type="CDD" id="cd17557">
    <property type="entry name" value="REC_Rcp-like"/>
    <property type="match status" value="1"/>
</dbReference>
<evidence type="ECO:0000313" key="4">
    <source>
        <dbReference type="Proteomes" id="UP001056855"/>
    </source>
</evidence>
<dbReference type="EMBL" id="CP100355">
    <property type="protein sequence ID" value="UTF54742.1"/>
    <property type="molecule type" value="Genomic_DNA"/>
</dbReference>
<evidence type="ECO:0000313" key="3">
    <source>
        <dbReference type="EMBL" id="UTF54742.1"/>
    </source>
</evidence>
<dbReference type="GeneID" id="73289498"/>
<reference evidence="3" key="1">
    <citation type="submission" date="2022-06" db="EMBL/GenBank/DDBJ databases">
        <title>Diverse halophilic archaea isolated from saline environments.</title>
        <authorList>
            <person name="Cui H.-L."/>
        </authorList>
    </citation>
    <scope>NUCLEOTIDE SEQUENCE</scope>
    <source>
        <strain evidence="3">WLHS1</strain>
    </source>
</reference>
<dbReference type="AlphaFoldDB" id="A0A9E7NDI4"/>
<dbReference type="GO" id="GO:0000160">
    <property type="term" value="P:phosphorelay signal transduction system"/>
    <property type="evidence" value="ECO:0007669"/>
    <property type="project" value="InterPro"/>
</dbReference>
<feature type="domain" description="Response regulatory" evidence="2">
    <location>
        <begin position="16"/>
        <end position="141"/>
    </location>
</feature>
<gene>
    <name evidence="3" type="ORF">NGM29_05590</name>
</gene>
<keyword evidence="1" id="KW-0597">Phosphoprotein</keyword>
<evidence type="ECO:0000259" key="2">
    <source>
        <dbReference type="PROSITE" id="PS50110"/>
    </source>
</evidence>
<feature type="modified residue" description="4-aspartylphosphate" evidence="1">
    <location>
        <position position="74"/>
    </location>
</feature>
<organism evidence="3 4">
    <name type="scientific">Natronosalvus rutilus</name>
    <dbReference type="NCBI Taxonomy" id="2953753"/>
    <lineage>
        <taxon>Archaea</taxon>
        <taxon>Methanobacteriati</taxon>
        <taxon>Methanobacteriota</taxon>
        <taxon>Stenosarchaea group</taxon>
        <taxon>Halobacteria</taxon>
        <taxon>Halobacteriales</taxon>
        <taxon>Natrialbaceae</taxon>
        <taxon>Natronosalvus</taxon>
    </lineage>
</organism>
<dbReference type="Proteomes" id="UP001056855">
    <property type="component" value="Chromosome"/>
</dbReference>
<evidence type="ECO:0000256" key="1">
    <source>
        <dbReference type="PROSITE-ProRule" id="PRU00169"/>
    </source>
</evidence>
<dbReference type="InterPro" id="IPR052893">
    <property type="entry name" value="TCS_response_regulator"/>
</dbReference>
<dbReference type="InterPro" id="IPR011006">
    <property type="entry name" value="CheY-like_superfamily"/>
</dbReference>
<name>A0A9E7NDI4_9EURY</name>
<dbReference type="RefSeq" id="WP_254159448.1">
    <property type="nucleotide sequence ID" value="NZ_CP100355.1"/>
</dbReference>
<protein>
    <submittedName>
        <fullName evidence="3">Response regulator</fullName>
    </submittedName>
</protein>
<dbReference type="PANTHER" id="PTHR44520">
    <property type="entry name" value="RESPONSE REGULATOR RCP1-RELATED"/>
    <property type="match status" value="1"/>
</dbReference>
<dbReference type="PROSITE" id="PS50110">
    <property type="entry name" value="RESPONSE_REGULATORY"/>
    <property type="match status" value="1"/>
</dbReference>
<dbReference type="KEGG" id="sawl:NGM29_05590"/>
<keyword evidence="4" id="KW-1185">Reference proteome</keyword>
<dbReference type="PANTHER" id="PTHR44520:SF2">
    <property type="entry name" value="RESPONSE REGULATOR RCP1"/>
    <property type="match status" value="1"/>
</dbReference>
<accession>A0A9E7NDI4</accession>
<dbReference type="SUPFAM" id="SSF52172">
    <property type="entry name" value="CheY-like"/>
    <property type="match status" value="1"/>
</dbReference>
<dbReference type="Pfam" id="PF00072">
    <property type="entry name" value="Response_reg"/>
    <property type="match status" value="1"/>
</dbReference>
<dbReference type="InterPro" id="IPR001789">
    <property type="entry name" value="Sig_transdc_resp-reg_receiver"/>
</dbReference>
<dbReference type="SMART" id="SM00448">
    <property type="entry name" value="REC"/>
    <property type="match status" value="1"/>
</dbReference>